<proteinExistence type="predicted"/>
<keyword evidence="2" id="KW-0812">Transmembrane</keyword>
<evidence type="ECO:0000313" key="3">
    <source>
        <dbReference type="EMBL" id="DBA03372.1"/>
    </source>
</evidence>
<keyword evidence="2" id="KW-0472">Membrane</keyword>
<feature type="compositionally biased region" description="Basic and acidic residues" evidence="1">
    <location>
        <begin position="10"/>
        <end position="20"/>
    </location>
</feature>
<dbReference type="PANTHER" id="PTHR34415:SF1">
    <property type="entry name" value="INTEGRASE CATALYTIC DOMAIN-CONTAINING PROTEIN"/>
    <property type="match status" value="1"/>
</dbReference>
<evidence type="ECO:0000313" key="4">
    <source>
        <dbReference type="Proteomes" id="UP001146120"/>
    </source>
</evidence>
<evidence type="ECO:0000256" key="2">
    <source>
        <dbReference type="SAM" id="Phobius"/>
    </source>
</evidence>
<name>A0AAV2ZDF4_9STRA</name>
<dbReference type="Proteomes" id="UP001146120">
    <property type="component" value="Unassembled WGS sequence"/>
</dbReference>
<reference evidence="3" key="1">
    <citation type="submission" date="2022-11" db="EMBL/GenBank/DDBJ databases">
        <authorList>
            <person name="Morgan W.R."/>
            <person name="Tartar A."/>
        </authorList>
    </citation>
    <scope>NUCLEOTIDE SEQUENCE</scope>
    <source>
        <strain evidence="3">ARSEF 373</strain>
    </source>
</reference>
<feature type="transmembrane region" description="Helical" evidence="2">
    <location>
        <begin position="46"/>
        <end position="63"/>
    </location>
</feature>
<comment type="caution">
    <text evidence="3">The sequence shown here is derived from an EMBL/GenBank/DDBJ whole genome shotgun (WGS) entry which is preliminary data.</text>
</comment>
<feature type="region of interest" description="Disordered" evidence="1">
    <location>
        <begin position="1"/>
        <end position="20"/>
    </location>
</feature>
<reference evidence="3" key="2">
    <citation type="journal article" date="2023" name="Microbiol Resour">
        <title>Decontamination and Annotation of the Draft Genome Sequence of the Oomycete Lagenidium giganteum ARSEF 373.</title>
        <authorList>
            <person name="Morgan W.R."/>
            <person name="Tartar A."/>
        </authorList>
    </citation>
    <scope>NUCLEOTIDE SEQUENCE</scope>
    <source>
        <strain evidence="3">ARSEF 373</strain>
    </source>
</reference>
<protein>
    <submittedName>
        <fullName evidence="3">Uncharacterized protein</fullName>
    </submittedName>
</protein>
<sequence>MAKHYASAKAMRDKYAEDSERASDSVFVTTMDFAQNVLPHLADTPLMWHFISLIAVYIFGVYTENTKTQHNFIYSERAAGKGSIEVVSMLNRYAREPGIYDDTRANQAE</sequence>
<keyword evidence="2" id="KW-1133">Transmembrane helix</keyword>
<dbReference type="EMBL" id="DAKRPA010000020">
    <property type="protein sequence ID" value="DBA03372.1"/>
    <property type="molecule type" value="Genomic_DNA"/>
</dbReference>
<gene>
    <name evidence="3" type="ORF">N0F65_004649</name>
</gene>
<dbReference type="AlphaFoldDB" id="A0AAV2ZDF4"/>
<organism evidence="3 4">
    <name type="scientific">Lagenidium giganteum</name>
    <dbReference type="NCBI Taxonomy" id="4803"/>
    <lineage>
        <taxon>Eukaryota</taxon>
        <taxon>Sar</taxon>
        <taxon>Stramenopiles</taxon>
        <taxon>Oomycota</taxon>
        <taxon>Peronosporomycetes</taxon>
        <taxon>Pythiales</taxon>
        <taxon>Pythiaceae</taxon>
    </lineage>
</organism>
<keyword evidence="4" id="KW-1185">Reference proteome</keyword>
<accession>A0AAV2ZDF4</accession>
<evidence type="ECO:0000256" key="1">
    <source>
        <dbReference type="SAM" id="MobiDB-lite"/>
    </source>
</evidence>
<dbReference type="PANTHER" id="PTHR34415">
    <property type="entry name" value="INTEGRASE CATALYTIC DOMAIN-CONTAINING PROTEIN"/>
    <property type="match status" value="1"/>
</dbReference>